<name>A0ABS9UEY7_9BACL</name>
<gene>
    <name evidence="1" type="ORF">LZ480_13605</name>
</gene>
<organism evidence="1 2">
    <name type="scientific">Solibacillus palustris</name>
    <dbReference type="NCBI Taxonomy" id="2908203"/>
    <lineage>
        <taxon>Bacteria</taxon>
        <taxon>Bacillati</taxon>
        <taxon>Bacillota</taxon>
        <taxon>Bacilli</taxon>
        <taxon>Bacillales</taxon>
        <taxon>Caryophanaceae</taxon>
        <taxon>Solibacillus</taxon>
    </lineage>
</organism>
<dbReference type="RefSeq" id="WP_241370059.1">
    <property type="nucleotide sequence ID" value="NZ_JAKZFC010000005.1"/>
</dbReference>
<accession>A0ABS9UEY7</accession>
<protein>
    <submittedName>
        <fullName evidence="1">Uncharacterized protein</fullName>
    </submittedName>
</protein>
<evidence type="ECO:0000313" key="1">
    <source>
        <dbReference type="EMBL" id="MCH7322912.1"/>
    </source>
</evidence>
<evidence type="ECO:0000313" key="2">
    <source>
        <dbReference type="Proteomes" id="UP001316087"/>
    </source>
</evidence>
<sequence length="226" mass="25851">MSDIQHKEHSRTAYISLFTPWFINENKVQLIIDAITHANRIRKIAIAAYNKGVKIRWFEYSILERTGGIKGILEPVNSKEILTIPSYKPTALDYLTLTAANKESLVFISPSDDNMPSVLFSADSDYSFNQSINWEEEMIITTPHHGSEANKNVYDRFQKETGKDIVVRWVRSDCKSKSRPGPSLLNVKGDKFCTFCRNSIHLRKRLLFKSSSGKWKAIATRKCSCK</sequence>
<keyword evidence="2" id="KW-1185">Reference proteome</keyword>
<comment type="caution">
    <text evidence="1">The sequence shown here is derived from an EMBL/GenBank/DDBJ whole genome shotgun (WGS) entry which is preliminary data.</text>
</comment>
<dbReference type="EMBL" id="JAKZFC010000005">
    <property type="protein sequence ID" value="MCH7322912.1"/>
    <property type="molecule type" value="Genomic_DNA"/>
</dbReference>
<dbReference type="Proteomes" id="UP001316087">
    <property type="component" value="Unassembled WGS sequence"/>
</dbReference>
<proteinExistence type="predicted"/>
<reference evidence="1 2" key="1">
    <citation type="submission" date="2022-03" db="EMBL/GenBank/DDBJ databases">
        <authorList>
            <person name="Jo J.-H."/>
            <person name="Im W.-T."/>
        </authorList>
    </citation>
    <scope>NUCLEOTIDE SEQUENCE [LARGE SCALE GENOMIC DNA]</scope>
    <source>
        <strain evidence="1 2">MA9</strain>
    </source>
</reference>